<dbReference type="Proteomes" id="UP000507245">
    <property type="component" value="Unassembled WGS sequence"/>
</dbReference>
<evidence type="ECO:0000313" key="4">
    <source>
        <dbReference type="Proteomes" id="UP000507245"/>
    </source>
</evidence>
<accession>A0A6J5XP32</accession>
<protein>
    <submittedName>
        <fullName evidence="2">Uncharacterized protein</fullName>
    </submittedName>
</protein>
<dbReference type="AlphaFoldDB" id="A0A6J5XP32"/>
<organism evidence="2 4">
    <name type="scientific">Prunus armeniaca</name>
    <name type="common">Apricot</name>
    <name type="synonym">Armeniaca vulgaris</name>
    <dbReference type="NCBI Taxonomy" id="36596"/>
    <lineage>
        <taxon>Eukaryota</taxon>
        <taxon>Viridiplantae</taxon>
        <taxon>Streptophyta</taxon>
        <taxon>Embryophyta</taxon>
        <taxon>Tracheophyta</taxon>
        <taxon>Spermatophyta</taxon>
        <taxon>Magnoliopsida</taxon>
        <taxon>eudicotyledons</taxon>
        <taxon>Gunneridae</taxon>
        <taxon>Pentapetalae</taxon>
        <taxon>rosids</taxon>
        <taxon>fabids</taxon>
        <taxon>Rosales</taxon>
        <taxon>Rosaceae</taxon>
        <taxon>Amygdaloideae</taxon>
        <taxon>Amygdaleae</taxon>
        <taxon>Prunus</taxon>
    </lineage>
</organism>
<dbReference type="EMBL" id="CAEKDK010000006">
    <property type="protein sequence ID" value="CAB4283420.1"/>
    <property type="molecule type" value="Genomic_DNA"/>
</dbReference>
<name>A0A6J5XP32_PRUAR</name>
<reference evidence="4" key="1">
    <citation type="journal article" date="2020" name="Genome Biol.">
        <title>Gamete binning: chromosome-level and haplotype-resolved genome assembly enabled by high-throughput single-cell sequencing of gamete genomes.</title>
        <authorList>
            <person name="Campoy J.A."/>
            <person name="Sun H."/>
            <person name="Goel M."/>
            <person name="Jiao W.-B."/>
            <person name="Folz-Donahue K."/>
            <person name="Wang N."/>
            <person name="Rubio M."/>
            <person name="Liu C."/>
            <person name="Kukat C."/>
            <person name="Ruiz D."/>
            <person name="Huettel B."/>
            <person name="Schneeberger K."/>
        </authorList>
    </citation>
    <scope>NUCLEOTIDE SEQUENCE [LARGE SCALE GENOMIC DNA]</scope>
    <source>
        <strain evidence="4">cv. Rojo Pasion</strain>
    </source>
</reference>
<reference evidence="2 3" key="2">
    <citation type="submission" date="2020-05" db="EMBL/GenBank/DDBJ databases">
        <authorList>
            <person name="Campoy J."/>
            <person name="Schneeberger K."/>
            <person name="Spophaly S."/>
        </authorList>
    </citation>
    <scope>NUCLEOTIDE SEQUENCE [LARGE SCALE GENOMIC DNA]</scope>
    <source>
        <strain evidence="2">PruArmRojPasFocal</strain>
    </source>
</reference>
<dbReference type="Proteomes" id="UP000507222">
    <property type="component" value="Unassembled WGS sequence"/>
</dbReference>
<keyword evidence="4" id="KW-1185">Reference proteome</keyword>
<evidence type="ECO:0000313" key="1">
    <source>
        <dbReference type="EMBL" id="CAB4283420.1"/>
    </source>
</evidence>
<dbReference type="EMBL" id="CAEKKB010000006">
    <property type="protein sequence ID" value="CAB4313852.1"/>
    <property type="molecule type" value="Genomic_DNA"/>
</dbReference>
<gene>
    <name evidence="1" type="ORF">CURHAP_LOCUS37926</name>
    <name evidence="2" type="ORF">ORAREDHAP_LOCUS37415</name>
</gene>
<evidence type="ECO:0000313" key="3">
    <source>
        <dbReference type="Proteomes" id="UP000507222"/>
    </source>
</evidence>
<sequence length="110" mass="11896">MGVLRIFFRRARQWCGGWVGWGCCRSKKGNGAEGNISLILCLRWSWVAGGIGNGSEGGWGGVGWGGVGWGCCKSKKGKGAEGDIDMETVAVQPYQNNPQMDGLMNEMFEF</sequence>
<evidence type="ECO:0000313" key="2">
    <source>
        <dbReference type="EMBL" id="CAB4313852.1"/>
    </source>
</evidence>
<proteinExistence type="predicted"/>